<dbReference type="Gene3D" id="1.20.1280.50">
    <property type="match status" value="1"/>
</dbReference>
<dbReference type="Proteomes" id="UP000327085">
    <property type="component" value="Chromosome 1"/>
</dbReference>
<dbReference type="AlphaFoldDB" id="A0A5E4F1F5"/>
<evidence type="ECO:0000313" key="1">
    <source>
        <dbReference type="EMBL" id="VVA20889.1"/>
    </source>
</evidence>
<proteinExistence type="predicted"/>
<dbReference type="EMBL" id="CABIKO010000048">
    <property type="protein sequence ID" value="VVA20889.1"/>
    <property type="molecule type" value="Genomic_DNA"/>
</dbReference>
<dbReference type="InterPro" id="IPR032675">
    <property type="entry name" value="LRR_dom_sf"/>
</dbReference>
<dbReference type="Gene3D" id="3.80.10.10">
    <property type="entry name" value="Ribonuclease Inhibitor"/>
    <property type="match status" value="1"/>
</dbReference>
<dbReference type="PANTHER" id="PTHR38926:SF5">
    <property type="entry name" value="F-BOX AND LEUCINE-RICH REPEAT PROTEIN 6"/>
    <property type="match status" value="1"/>
</dbReference>
<dbReference type="SUPFAM" id="SSF52047">
    <property type="entry name" value="RNI-like"/>
    <property type="match status" value="1"/>
</dbReference>
<evidence type="ECO:0000313" key="2">
    <source>
        <dbReference type="Proteomes" id="UP000327085"/>
    </source>
</evidence>
<protein>
    <submittedName>
        <fullName evidence="1">PREDICTED: F-box</fullName>
    </submittedName>
</protein>
<dbReference type="Gramene" id="VVA20889">
    <property type="protein sequence ID" value="VVA20889"/>
    <property type="gene ID" value="Prudul26B017855"/>
</dbReference>
<accession>A0A5E4F1F5</accession>
<name>A0A5E4F1F5_PRUDU</name>
<gene>
    <name evidence="1" type="ORF">ALMOND_2B017855</name>
</gene>
<dbReference type="PANTHER" id="PTHR38926">
    <property type="entry name" value="F-BOX DOMAIN CONTAINING PROTEIN, EXPRESSED"/>
    <property type="match status" value="1"/>
</dbReference>
<organism evidence="1 2">
    <name type="scientific">Prunus dulcis</name>
    <name type="common">Almond</name>
    <name type="synonym">Amygdalus dulcis</name>
    <dbReference type="NCBI Taxonomy" id="3755"/>
    <lineage>
        <taxon>Eukaryota</taxon>
        <taxon>Viridiplantae</taxon>
        <taxon>Streptophyta</taxon>
        <taxon>Embryophyta</taxon>
        <taxon>Tracheophyta</taxon>
        <taxon>Spermatophyta</taxon>
        <taxon>Magnoliopsida</taxon>
        <taxon>eudicotyledons</taxon>
        <taxon>Gunneridae</taxon>
        <taxon>Pentapetalae</taxon>
        <taxon>rosids</taxon>
        <taxon>fabids</taxon>
        <taxon>Rosales</taxon>
        <taxon>Rosaceae</taxon>
        <taxon>Amygdaloideae</taxon>
        <taxon>Amygdaleae</taxon>
        <taxon>Prunus</taxon>
    </lineage>
</organism>
<dbReference type="InParanoid" id="A0A5E4F1F5"/>
<reference evidence="2" key="1">
    <citation type="journal article" date="2020" name="Plant J.">
        <title>Transposons played a major role in the diversification between the closely related almond and peach genomes: results from the almond genome sequence.</title>
        <authorList>
            <person name="Alioto T."/>
            <person name="Alexiou K.G."/>
            <person name="Bardil A."/>
            <person name="Barteri F."/>
            <person name="Castanera R."/>
            <person name="Cruz F."/>
            <person name="Dhingra A."/>
            <person name="Duval H."/>
            <person name="Fernandez I Marti A."/>
            <person name="Frias L."/>
            <person name="Galan B."/>
            <person name="Garcia J.L."/>
            <person name="Howad W."/>
            <person name="Gomez-Garrido J."/>
            <person name="Gut M."/>
            <person name="Julca I."/>
            <person name="Morata J."/>
            <person name="Puigdomenech P."/>
            <person name="Ribeca P."/>
            <person name="Rubio Cabetas M.J."/>
            <person name="Vlasova A."/>
            <person name="Wirthensohn M."/>
            <person name="Garcia-Mas J."/>
            <person name="Gabaldon T."/>
            <person name="Casacuberta J.M."/>
            <person name="Arus P."/>
        </authorList>
    </citation>
    <scope>NUCLEOTIDE SEQUENCE [LARGE SCALE GENOMIC DNA]</scope>
    <source>
        <strain evidence="2">cv. Texas</strain>
    </source>
</reference>
<sequence length="315" mass="35578">MDERKWEDLQMDCLVKVLVKVGMESLLLDVPFVCKSWYKATLNPSCWQSLIFPDNECIEVWPGDASECPNFKNLMDRFASEYQIDGDRCSVTGFLKFVINRSSGNATVLKLPKCCTVEAFEFAANVCPGLVTLSLPGDVLDNKHTNLELIGNWKNLEVLSLGSCLNLAKILVIIQTHSKNFYGLDLSKGFVHEREALSIVKLVPNIKYLNLKGAKVSRDSLVTLLCGCKDLVMLDARDCFGFDENDDELSKLASHISKFMCEGSEFPEFLRGMDNVVILPDVGYSFQQLVENWDEMLNDLRDAFNDLSDEERRTI</sequence>
<dbReference type="OMA" id="LVIIQTH"/>